<dbReference type="AlphaFoldDB" id="A0A484GQ09"/>
<evidence type="ECO:0000313" key="2">
    <source>
        <dbReference type="EMBL" id="TEA37693.1"/>
    </source>
</evidence>
<evidence type="ECO:0000256" key="1">
    <source>
        <dbReference type="SAM" id="MobiDB-lite"/>
    </source>
</evidence>
<accession>A0A484GQ09</accession>
<sequence>SLVVQWLRLCAPNAGGPGSIPGQGTRSHMHATTKSSHATTKELVRGN</sequence>
<gene>
    <name evidence="2" type="ORF">DBR06_SOUSAS9210008</name>
</gene>
<dbReference type="Proteomes" id="UP000295264">
    <property type="component" value="Unassembled WGS sequence"/>
</dbReference>
<feature type="non-terminal residue" evidence="2">
    <location>
        <position position="1"/>
    </location>
</feature>
<feature type="compositionally biased region" description="Polar residues" evidence="1">
    <location>
        <begin position="22"/>
        <end position="38"/>
    </location>
</feature>
<keyword evidence="3" id="KW-1185">Reference proteome</keyword>
<proteinExistence type="predicted"/>
<evidence type="ECO:0000313" key="3">
    <source>
        <dbReference type="Proteomes" id="UP000295264"/>
    </source>
</evidence>
<feature type="region of interest" description="Disordered" evidence="1">
    <location>
        <begin position="13"/>
        <end position="47"/>
    </location>
</feature>
<dbReference type="EMBL" id="QWLN02005137">
    <property type="protein sequence ID" value="TEA37693.1"/>
    <property type="molecule type" value="Genomic_DNA"/>
</dbReference>
<organism evidence="2 3">
    <name type="scientific">Sousa chinensis</name>
    <name type="common">Indo-pacific humpbacked dolphin</name>
    <name type="synonym">Steno chinensis</name>
    <dbReference type="NCBI Taxonomy" id="103600"/>
    <lineage>
        <taxon>Eukaryota</taxon>
        <taxon>Metazoa</taxon>
        <taxon>Chordata</taxon>
        <taxon>Craniata</taxon>
        <taxon>Vertebrata</taxon>
        <taxon>Euteleostomi</taxon>
        <taxon>Mammalia</taxon>
        <taxon>Eutheria</taxon>
        <taxon>Laurasiatheria</taxon>
        <taxon>Artiodactyla</taxon>
        <taxon>Whippomorpha</taxon>
        <taxon>Cetacea</taxon>
        <taxon>Odontoceti</taxon>
        <taxon>Delphinidae</taxon>
        <taxon>Sousa</taxon>
    </lineage>
</organism>
<reference evidence="2 3" key="1">
    <citation type="journal article" date="2018" name="Genomics">
        <title>Molecular footprints of inshore aquatic adaptation in Indo-Pacific humpback dolphin (Sousa chinensis).</title>
        <authorList>
            <person name="Ming Y."/>
            <person name="Jian J."/>
            <person name="Yu F."/>
            <person name="Yu X."/>
            <person name="Wang J."/>
            <person name="Liu W."/>
        </authorList>
    </citation>
    <scope>NUCLEOTIDE SEQUENCE [LARGE SCALE GENOMIC DNA]</scope>
    <source>
        <strain evidence="2">MY-2018</strain>
        <tissue evidence="2">Skin</tissue>
    </source>
</reference>
<protein>
    <submittedName>
        <fullName evidence="2">Uncharacterized protein</fullName>
    </submittedName>
</protein>
<comment type="caution">
    <text evidence="2">The sequence shown here is derived from an EMBL/GenBank/DDBJ whole genome shotgun (WGS) entry which is preliminary data.</text>
</comment>
<name>A0A484GQ09_SOUCH</name>